<reference evidence="2" key="2">
    <citation type="submission" date="2023-06" db="EMBL/GenBank/DDBJ databases">
        <authorList>
            <consortium name="Lawrence Berkeley National Laboratory"/>
            <person name="Haridas S."/>
            <person name="Hensen N."/>
            <person name="Bonometti L."/>
            <person name="Westerberg I."/>
            <person name="Brannstrom I.O."/>
            <person name="Guillou S."/>
            <person name="Cros-Aarteil S."/>
            <person name="Calhoun S."/>
            <person name="Kuo A."/>
            <person name="Mondo S."/>
            <person name="Pangilinan J."/>
            <person name="Riley R."/>
            <person name="Labutti K."/>
            <person name="Andreopoulos B."/>
            <person name="Lipzen A."/>
            <person name="Chen C."/>
            <person name="Yanf M."/>
            <person name="Daum C."/>
            <person name="Ng V."/>
            <person name="Clum A."/>
            <person name="Steindorff A."/>
            <person name="Ohm R."/>
            <person name="Martin F."/>
            <person name="Silar P."/>
            <person name="Natvig D."/>
            <person name="Lalanne C."/>
            <person name="Gautier V."/>
            <person name="Ament-Velasquez S.L."/>
            <person name="Kruys A."/>
            <person name="Hutchinson M.I."/>
            <person name="Powell A.J."/>
            <person name="Barry K."/>
            <person name="Miller A.N."/>
            <person name="Grigoriev I.V."/>
            <person name="Debuchy R."/>
            <person name="Gladieux P."/>
            <person name="Thoren M.H."/>
            <person name="Johannesson H."/>
        </authorList>
    </citation>
    <scope>NUCLEOTIDE SEQUENCE</scope>
    <source>
        <strain evidence="2">CBS 118394</strain>
    </source>
</reference>
<accession>A0AAE0LZZ5</accession>
<proteinExistence type="predicted"/>
<comment type="caution">
    <text evidence="2">The sequence shown here is derived from an EMBL/GenBank/DDBJ whole genome shotgun (WGS) entry which is preliminary data.</text>
</comment>
<evidence type="ECO:0000256" key="1">
    <source>
        <dbReference type="SAM" id="SignalP"/>
    </source>
</evidence>
<dbReference type="EMBL" id="JAUEDM010000008">
    <property type="protein sequence ID" value="KAK3313114.1"/>
    <property type="molecule type" value="Genomic_DNA"/>
</dbReference>
<dbReference type="Proteomes" id="UP001283341">
    <property type="component" value="Unassembled WGS sequence"/>
</dbReference>
<reference evidence="2" key="1">
    <citation type="journal article" date="2023" name="Mol. Phylogenet. Evol.">
        <title>Genome-scale phylogeny and comparative genomics of the fungal order Sordariales.</title>
        <authorList>
            <person name="Hensen N."/>
            <person name="Bonometti L."/>
            <person name="Westerberg I."/>
            <person name="Brannstrom I.O."/>
            <person name="Guillou S."/>
            <person name="Cros-Aarteil S."/>
            <person name="Calhoun S."/>
            <person name="Haridas S."/>
            <person name="Kuo A."/>
            <person name="Mondo S."/>
            <person name="Pangilinan J."/>
            <person name="Riley R."/>
            <person name="LaButti K."/>
            <person name="Andreopoulos B."/>
            <person name="Lipzen A."/>
            <person name="Chen C."/>
            <person name="Yan M."/>
            <person name="Daum C."/>
            <person name="Ng V."/>
            <person name="Clum A."/>
            <person name="Steindorff A."/>
            <person name="Ohm R.A."/>
            <person name="Martin F."/>
            <person name="Silar P."/>
            <person name="Natvig D.O."/>
            <person name="Lalanne C."/>
            <person name="Gautier V."/>
            <person name="Ament-Velasquez S.L."/>
            <person name="Kruys A."/>
            <person name="Hutchinson M.I."/>
            <person name="Powell A.J."/>
            <person name="Barry K."/>
            <person name="Miller A.N."/>
            <person name="Grigoriev I.V."/>
            <person name="Debuchy R."/>
            <person name="Gladieux P."/>
            <person name="Hiltunen Thoren M."/>
            <person name="Johannesson H."/>
        </authorList>
    </citation>
    <scope>NUCLEOTIDE SEQUENCE</scope>
    <source>
        <strain evidence="2">CBS 118394</strain>
    </source>
</reference>
<evidence type="ECO:0000313" key="3">
    <source>
        <dbReference type="Proteomes" id="UP001283341"/>
    </source>
</evidence>
<organism evidence="2 3">
    <name type="scientific">Apodospora peruviana</name>
    <dbReference type="NCBI Taxonomy" id="516989"/>
    <lineage>
        <taxon>Eukaryota</taxon>
        <taxon>Fungi</taxon>
        <taxon>Dikarya</taxon>
        <taxon>Ascomycota</taxon>
        <taxon>Pezizomycotina</taxon>
        <taxon>Sordariomycetes</taxon>
        <taxon>Sordariomycetidae</taxon>
        <taxon>Sordariales</taxon>
        <taxon>Lasiosphaeriaceae</taxon>
        <taxon>Apodospora</taxon>
    </lineage>
</organism>
<feature type="chain" id="PRO_5042109798" description="Secreted protein" evidence="1">
    <location>
        <begin position="21"/>
        <end position="93"/>
    </location>
</feature>
<feature type="signal peptide" evidence="1">
    <location>
        <begin position="1"/>
        <end position="20"/>
    </location>
</feature>
<evidence type="ECO:0000313" key="2">
    <source>
        <dbReference type="EMBL" id="KAK3313114.1"/>
    </source>
</evidence>
<gene>
    <name evidence="2" type="ORF">B0H66DRAFT_386179</name>
</gene>
<protein>
    <recommendedName>
        <fullName evidence="4">Secreted protein</fullName>
    </recommendedName>
</protein>
<sequence length="93" mass="10236">MHCWSRCVAVSSLLLLSGLSIERQVTRLRKVVVQKADVSTSNRLPTNNPETELITGFHCWRKKVRSAAASVVLGSFARGSLLRTARSVLPTCL</sequence>
<name>A0AAE0LZZ5_9PEZI</name>
<evidence type="ECO:0008006" key="4">
    <source>
        <dbReference type="Google" id="ProtNLM"/>
    </source>
</evidence>
<keyword evidence="3" id="KW-1185">Reference proteome</keyword>
<keyword evidence="1" id="KW-0732">Signal</keyword>
<dbReference type="AlphaFoldDB" id="A0AAE0LZZ5"/>